<dbReference type="Pfam" id="PF01609">
    <property type="entry name" value="DDE_Tnp_1"/>
    <property type="match status" value="1"/>
</dbReference>
<dbReference type="GO" id="GO:0003677">
    <property type="term" value="F:DNA binding"/>
    <property type="evidence" value="ECO:0007669"/>
    <property type="project" value="InterPro"/>
</dbReference>
<dbReference type="KEGG" id="hhg:XM38_003420"/>
<feature type="domain" description="Transposase IS4-like" evidence="1">
    <location>
        <begin position="148"/>
        <end position="303"/>
    </location>
</feature>
<evidence type="ECO:0000313" key="6">
    <source>
        <dbReference type="EMBL" id="ASC71574.1"/>
    </source>
</evidence>
<dbReference type="STRING" id="1641165.XM38_12160"/>
<reference evidence="4" key="2">
    <citation type="submission" date="2019-01" db="EMBL/GenBank/DDBJ databases">
        <title>Halomicronema hongdechloris genome sequencing.</title>
        <authorList>
            <person name="Willows R."/>
            <person name="Chen M."/>
            <person name="Yaqiong L."/>
            <person name="Hernandez - Prieto M."/>
            <person name="Elbourne L."/>
        </authorList>
    </citation>
    <scope>NUCLEOTIDE SEQUENCE</scope>
    <source>
        <strain evidence="4">C2206</strain>
    </source>
</reference>
<dbReference type="GO" id="GO:0004803">
    <property type="term" value="F:transposase activity"/>
    <property type="evidence" value="ECO:0007669"/>
    <property type="project" value="InterPro"/>
</dbReference>
<accession>A0A1V8NKN2</accession>
<evidence type="ECO:0000259" key="1">
    <source>
        <dbReference type="Pfam" id="PF01609"/>
    </source>
</evidence>
<protein>
    <recommendedName>
        <fullName evidence="1">Transposase IS4-like domain-containing protein</fullName>
    </recommendedName>
</protein>
<evidence type="ECO:0000313" key="2">
    <source>
        <dbReference type="EMBL" id="ASC69415.1"/>
    </source>
</evidence>
<evidence type="ECO:0000313" key="7">
    <source>
        <dbReference type="EMBL" id="ASC74263.1"/>
    </source>
</evidence>
<dbReference type="EMBL" id="CP021983">
    <property type="protein sequence ID" value="ASC69415.1"/>
    <property type="molecule type" value="Genomic_DNA"/>
</dbReference>
<dbReference type="InterPro" id="IPR002559">
    <property type="entry name" value="Transposase_11"/>
</dbReference>
<dbReference type="EMBL" id="CP021983">
    <property type="protein sequence ID" value="ASC74263.1"/>
    <property type="molecule type" value="Genomic_DNA"/>
</dbReference>
<dbReference type="KEGG" id="hhg:XM38_008140"/>
<dbReference type="EMBL" id="CP021983">
    <property type="protein sequence ID" value="ASC69914.1"/>
    <property type="molecule type" value="Genomic_DNA"/>
</dbReference>
<dbReference type="SUPFAM" id="SSF53098">
    <property type="entry name" value="Ribonuclease H-like"/>
    <property type="match status" value="1"/>
</dbReference>
<sequence>MPSSTQLYDQLLHYLRQYSHYRDLRHIKALSWMVTALICSGELSPPAWESYVISRANKAQSFERRWHRFFGNRLVEINQLYLPLVLLTLRQWEGKRLYLALDTTVLWNQYCMIHLSVVCCGRAVPLLWRVLEHGSATVAFEEYRPLLRRARWLLRQYPNLMLLADRGFANHDLMSWLQASSWHYCLRVPCDVLLHGPRRYPTEVRYLWPPKGEAIFYRNVRLWQDGSHQCNIVLATLKGVKEPWAVITDEPPTLQTLWRYALRFRVEELFLDSKSGAFEIEDSRIRSAVALERLYLVAAIALLYGTTTGMAVQIEGLRQQVDPHWRRGLSYLKIGLRWLKGVVHKGRQLLEPIALLVRDPEPCFASKKAEHDYYDQIWFSRIRSLSCRLE</sequence>
<dbReference type="KEGG" id="hhg:XM38_025260"/>
<name>A0A1V8NKN2_9CYAN</name>
<dbReference type="InterPro" id="IPR012337">
    <property type="entry name" value="RNaseH-like_sf"/>
</dbReference>
<dbReference type="Proteomes" id="UP000191901">
    <property type="component" value="Chromosome"/>
</dbReference>
<evidence type="ECO:0000313" key="5">
    <source>
        <dbReference type="EMBL" id="ASC70611.1"/>
    </source>
</evidence>
<evidence type="ECO:0000313" key="3">
    <source>
        <dbReference type="EMBL" id="ASC69884.1"/>
    </source>
</evidence>
<gene>
    <name evidence="2" type="ORF">XM38_003420</name>
    <name evidence="3" type="ORF">XM38_008140</name>
    <name evidence="4" type="ORF">XM38_008440</name>
    <name evidence="5" type="ORF">XM38_015510</name>
    <name evidence="6" type="ORF">XM38_025260</name>
    <name evidence="7" type="ORF">XM38_052380</name>
</gene>
<dbReference type="EMBL" id="CP021983">
    <property type="protein sequence ID" value="ASC71574.1"/>
    <property type="molecule type" value="Genomic_DNA"/>
</dbReference>
<reference evidence="4 8" key="1">
    <citation type="journal article" date="2016" name="Biochim. Biophys. Acta">
        <title>Characterization of red-shifted phycobilisomes isolated from the chlorophyll f-containing cyanobacterium Halomicronema hongdechloris.</title>
        <authorList>
            <person name="Li Y."/>
            <person name="Lin Y."/>
            <person name="Garvey C.J."/>
            <person name="Birch D."/>
            <person name="Corkery R.W."/>
            <person name="Loughlin P.C."/>
            <person name="Scheer H."/>
            <person name="Willows R.D."/>
            <person name="Chen M."/>
        </authorList>
    </citation>
    <scope>NUCLEOTIDE SEQUENCE [LARGE SCALE GENOMIC DNA]</scope>
    <source>
        <strain evidence="4 8">C2206</strain>
    </source>
</reference>
<dbReference type="EMBL" id="CP021983">
    <property type="protein sequence ID" value="ASC69884.1"/>
    <property type="molecule type" value="Genomic_DNA"/>
</dbReference>
<dbReference type="OrthoDB" id="5558563at2"/>
<evidence type="ECO:0000313" key="4">
    <source>
        <dbReference type="EMBL" id="ASC69914.1"/>
    </source>
</evidence>
<dbReference type="EMBL" id="CP021983">
    <property type="protein sequence ID" value="ASC70611.1"/>
    <property type="molecule type" value="Genomic_DNA"/>
</dbReference>
<dbReference type="KEGG" id="hhg:XM38_052380"/>
<evidence type="ECO:0000313" key="8">
    <source>
        <dbReference type="Proteomes" id="UP000191901"/>
    </source>
</evidence>
<proteinExistence type="predicted"/>
<dbReference type="KEGG" id="hhg:XM38_015510"/>
<dbReference type="AlphaFoldDB" id="A0A1V8NKN2"/>
<dbReference type="GO" id="GO:0006313">
    <property type="term" value="P:DNA transposition"/>
    <property type="evidence" value="ECO:0007669"/>
    <property type="project" value="InterPro"/>
</dbReference>
<dbReference type="KEGG" id="hhg:XM38_008440"/>
<dbReference type="RefSeq" id="WP_080809504.1">
    <property type="nucleotide sequence ID" value="NZ_CP021983.2"/>
</dbReference>
<keyword evidence="8" id="KW-1185">Reference proteome</keyword>
<organism evidence="4 8">
    <name type="scientific">Halomicronema hongdechloris C2206</name>
    <dbReference type="NCBI Taxonomy" id="1641165"/>
    <lineage>
        <taxon>Bacteria</taxon>
        <taxon>Bacillati</taxon>
        <taxon>Cyanobacteriota</taxon>
        <taxon>Cyanophyceae</taxon>
        <taxon>Nodosilineales</taxon>
        <taxon>Nodosilineaceae</taxon>
        <taxon>Halomicronema</taxon>
    </lineage>
</organism>